<evidence type="ECO:0000313" key="2">
    <source>
        <dbReference type="Proteomes" id="UP000299102"/>
    </source>
</evidence>
<dbReference type="EMBL" id="BGZK01002071">
    <property type="protein sequence ID" value="GBP90274.1"/>
    <property type="molecule type" value="Genomic_DNA"/>
</dbReference>
<reference evidence="1 2" key="1">
    <citation type="journal article" date="2019" name="Commun. Biol.">
        <title>The bagworm genome reveals a unique fibroin gene that provides high tensile strength.</title>
        <authorList>
            <person name="Kono N."/>
            <person name="Nakamura H."/>
            <person name="Ohtoshi R."/>
            <person name="Tomita M."/>
            <person name="Numata K."/>
            <person name="Arakawa K."/>
        </authorList>
    </citation>
    <scope>NUCLEOTIDE SEQUENCE [LARGE SCALE GENOMIC DNA]</scope>
</reference>
<comment type="caution">
    <text evidence="1">The sequence shown here is derived from an EMBL/GenBank/DDBJ whole genome shotgun (WGS) entry which is preliminary data.</text>
</comment>
<name>A0A4C1ZSX3_EUMVA</name>
<evidence type="ECO:0000313" key="1">
    <source>
        <dbReference type="EMBL" id="GBP90274.1"/>
    </source>
</evidence>
<proteinExistence type="predicted"/>
<protein>
    <submittedName>
        <fullName evidence="1">Uncharacterized protein</fullName>
    </submittedName>
</protein>
<dbReference type="Proteomes" id="UP000299102">
    <property type="component" value="Unassembled WGS sequence"/>
</dbReference>
<accession>A0A4C1ZSX3</accession>
<gene>
    <name evidence="1" type="ORF">EVAR_61352_1</name>
</gene>
<dbReference type="AlphaFoldDB" id="A0A4C1ZSX3"/>
<organism evidence="1 2">
    <name type="scientific">Eumeta variegata</name>
    <name type="common">Bagworm moth</name>
    <name type="synonym">Eumeta japonica</name>
    <dbReference type="NCBI Taxonomy" id="151549"/>
    <lineage>
        <taxon>Eukaryota</taxon>
        <taxon>Metazoa</taxon>
        <taxon>Ecdysozoa</taxon>
        <taxon>Arthropoda</taxon>
        <taxon>Hexapoda</taxon>
        <taxon>Insecta</taxon>
        <taxon>Pterygota</taxon>
        <taxon>Neoptera</taxon>
        <taxon>Endopterygota</taxon>
        <taxon>Lepidoptera</taxon>
        <taxon>Glossata</taxon>
        <taxon>Ditrysia</taxon>
        <taxon>Tineoidea</taxon>
        <taxon>Psychidae</taxon>
        <taxon>Oiketicinae</taxon>
        <taxon>Eumeta</taxon>
    </lineage>
</organism>
<sequence length="72" mass="7677">MPRCRTCENIKAERLNRATSIKRFSVVHAIGGCVILGRLHLPPPATSTRGLHLPSAGCVDSPKDVIASNDGN</sequence>
<keyword evidence="2" id="KW-1185">Reference proteome</keyword>